<dbReference type="InterPro" id="IPR036875">
    <property type="entry name" value="Znf_CCHC_sf"/>
</dbReference>
<organism evidence="8 9">
    <name type="scientific">Aquilegia coerulea</name>
    <name type="common">Rocky mountain columbine</name>
    <dbReference type="NCBI Taxonomy" id="218851"/>
    <lineage>
        <taxon>Eukaryota</taxon>
        <taxon>Viridiplantae</taxon>
        <taxon>Streptophyta</taxon>
        <taxon>Embryophyta</taxon>
        <taxon>Tracheophyta</taxon>
        <taxon>Spermatophyta</taxon>
        <taxon>Magnoliopsida</taxon>
        <taxon>Ranunculales</taxon>
        <taxon>Ranunculaceae</taxon>
        <taxon>Thalictroideae</taxon>
        <taxon>Aquilegia</taxon>
    </lineage>
</organism>
<dbReference type="Gene3D" id="4.10.60.10">
    <property type="entry name" value="Zinc finger, CCHC-type"/>
    <property type="match status" value="2"/>
</dbReference>
<evidence type="ECO:0000313" key="8">
    <source>
        <dbReference type="EMBL" id="PIA25407.1"/>
    </source>
</evidence>
<dbReference type="InterPro" id="IPR001878">
    <property type="entry name" value="Znf_CCHC"/>
</dbReference>
<feature type="domain" description="GRF-type" evidence="7">
    <location>
        <begin position="47"/>
        <end position="89"/>
    </location>
</feature>
<dbReference type="SUPFAM" id="SSF57756">
    <property type="entry name" value="Retrovirus zinc finger-like domains"/>
    <property type="match status" value="2"/>
</dbReference>
<dbReference type="GO" id="GO:0003676">
    <property type="term" value="F:nucleic acid binding"/>
    <property type="evidence" value="ECO:0007669"/>
    <property type="project" value="InterPro"/>
</dbReference>
<feature type="domain" description="CCHC-type" evidence="6">
    <location>
        <begin position="235"/>
        <end position="249"/>
    </location>
</feature>
<keyword evidence="3" id="KW-0862">Zinc</keyword>
<evidence type="ECO:0000256" key="3">
    <source>
        <dbReference type="ARBA" id="ARBA00022833"/>
    </source>
</evidence>
<dbReference type="Pfam" id="PF06839">
    <property type="entry name" value="Zn_ribbon_GRF"/>
    <property type="match status" value="2"/>
</dbReference>
<gene>
    <name evidence="8" type="ORF">AQUCO_11500004v1</name>
</gene>
<dbReference type="GO" id="GO:0008270">
    <property type="term" value="F:zinc ion binding"/>
    <property type="evidence" value="ECO:0007669"/>
    <property type="project" value="UniProtKB-KW"/>
</dbReference>
<dbReference type="EMBL" id="KZ305131">
    <property type="protein sequence ID" value="PIA25407.1"/>
    <property type="molecule type" value="Genomic_DNA"/>
</dbReference>
<keyword evidence="2 4" id="KW-0863">Zinc-finger</keyword>
<evidence type="ECO:0000256" key="1">
    <source>
        <dbReference type="ARBA" id="ARBA00022723"/>
    </source>
</evidence>
<dbReference type="STRING" id="218851.A0A2G5C3K5"/>
<dbReference type="PANTHER" id="PTHR33680">
    <property type="entry name" value="OS07G0190500 PROTEIN"/>
    <property type="match status" value="1"/>
</dbReference>
<proteinExistence type="predicted"/>
<dbReference type="InterPro" id="IPR010666">
    <property type="entry name" value="Znf_GRF"/>
</dbReference>
<evidence type="ECO:0000313" key="9">
    <source>
        <dbReference type="Proteomes" id="UP000230069"/>
    </source>
</evidence>
<dbReference type="InParanoid" id="A0A2G5C3K5"/>
<dbReference type="Proteomes" id="UP000230069">
    <property type="component" value="Unassembled WGS sequence"/>
</dbReference>
<dbReference type="PROSITE" id="PS51999">
    <property type="entry name" value="ZF_GRF"/>
    <property type="match status" value="2"/>
</dbReference>
<dbReference type="OrthoDB" id="5418639at2759"/>
<dbReference type="SMART" id="SM00343">
    <property type="entry name" value="ZnF_C2HC"/>
    <property type="match status" value="3"/>
</dbReference>
<feature type="region of interest" description="Disordered" evidence="5">
    <location>
        <begin position="91"/>
        <end position="113"/>
    </location>
</feature>
<feature type="domain" description="CCHC-type" evidence="6">
    <location>
        <begin position="261"/>
        <end position="274"/>
    </location>
</feature>
<accession>A0A2G5C3K5</accession>
<dbReference type="PANTHER" id="PTHR33680:SF1">
    <property type="entry name" value="OS05G0489500 PROTEIN"/>
    <property type="match status" value="1"/>
</dbReference>
<evidence type="ECO:0000259" key="6">
    <source>
        <dbReference type="PROSITE" id="PS50158"/>
    </source>
</evidence>
<feature type="domain" description="CCHC-type" evidence="6">
    <location>
        <begin position="6"/>
        <end position="21"/>
    </location>
</feature>
<keyword evidence="1" id="KW-0479">Metal-binding</keyword>
<evidence type="ECO:0000256" key="4">
    <source>
        <dbReference type="PROSITE-ProRule" id="PRU00047"/>
    </source>
</evidence>
<evidence type="ECO:0000256" key="5">
    <source>
        <dbReference type="SAM" id="MobiDB-lite"/>
    </source>
</evidence>
<evidence type="ECO:0000256" key="2">
    <source>
        <dbReference type="ARBA" id="ARBA00022771"/>
    </source>
</evidence>
<protein>
    <recommendedName>
        <fullName evidence="10">CCHC-type domain-containing protein</fullName>
    </recommendedName>
</protein>
<feature type="domain" description="GRF-type" evidence="7">
    <location>
        <begin position="122"/>
        <end position="165"/>
    </location>
</feature>
<name>A0A2G5C3K5_AQUCA</name>
<dbReference type="AlphaFoldDB" id="A0A2G5C3K5"/>
<keyword evidence="9" id="KW-1185">Reference proteome</keyword>
<evidence type="ECO:0000259" key="7">
    <source>
        <dbReference type="PROSITE" id="PS51999"/>
    </source>
</evidence>
<evidence type="ECO:0008006" key="10">
    <source>
        <dbReference type="Google" id="ProtNLM"/>
    </source>
</evidence>
<dbReference type="Pfam" id="PF00098">
    <property type="entry name" value="zf-CCHC"/>
    <property type="match status" value="3"/>
</dbReference>
<sequence length="276" mass="30972">MLRDTCFSCKKPGHWAKDCPDRQLNKPMSSSTSPPVINSHAISKKQCPVCGGTCLFLTSHTEKNPGRKFYKCSNQLEKNCNYFEWYDQASPDKRQNSPLTPKPDLTRSDQRLDTPLSSYPECACGAGACKLLTANTEENKGRKYFACPVQKGQGACNFHQWQDYVDENETNDAKKDKNINDLNGIISPVSTEKRIANLSPRGYHVREQIDDLLPSIEALTLNEKKTTSVVAKPGKCYRCGEEGHWIKECLQTLNSPLNSPCFKCGEIGHWVKNCTT</sequence>
<reference evidence="8 9" key="1">
    <citation type="submission" date="2017-09" db="EMBL/GenBank/DDBJ databases">
        <title>WGS assembly of Aquilegia coerulea Goldsmith.</title>
        <authorList>
            <person name="Hodges S."/>
            <person name="Kramer E."/>
            <person name="Nordborg M."/>
            <person name="Tomkins J."/>
            <person name="Borevitz J."/>
            <person name="Derieg N."/>
            <person name="Yan J."/>
            <person name="Mihaltcheva S."/>
            <person name="Hayes R.D."/>
            <person name="Rokhsar D."/>
        </authorList>
    </citation>
    <scope>NUCLEOTIDE SEQUENCE [LARGE SCALE GENOMIC DNA]</scope>
    <source>
        <strain evidence="9">cv. Goldsmith</strain>
    </source>
</reference>
<dbReference type="PROSITE" id="PS50158">
    <property type="entry name" value="ZF_CCHC"/>
    <property type="match status" value="3"/>
</dbReference>